<gene>
    <name evidence="4" type="ORF">M0R45_020425</name>
</gene>
<accession>A0AAW1X981</accession>
<protein>
    <recommendedName>
        <fullName evidence="3">USP domain-containing protein</fullName>
    </recommendedName>
</protein>
<dbReference type="Pfam" id="PF00443">
    <property type="entry name" value="UCH"/>
    <property type="match status" value="1"/>
</dbReference>
<feature type="compositionally biased region" description="Polar residues" evidence="2">
    <location>
        <begin position="86"/>
        <end position="99"/>
    </location>
</feature>
<dbReference type="GO" id="GO:0005634">
    <property type="term" value="C:nucleus"/>
    <property type="evidence" value="ECO:0007669"/>
    <property type="project" value="TreeGrafter"/>
</dbReference>
<feature type="domain" description="USP" evidence="3">
    <location>
        <begin position="1"/>
        <end position="498"/>
    </location>
</feature>
<feature type="region of interest" description="Disordered" evidence="2">
    <location>
        <begin position="201"/>
        <end position="236"/>
    </location>
</feature>
<dbReference type="Proteomes" id="UP001457282">
    <property type="component" value="Unassembled WGS sequence"/>
</dbReference>
<dbReference type="PROSITE" id="PS00973">
    <property type="entry name" value="USP_2"/>
    <property type="match status" value="1"/>
</dbReference>
<dbReference type="InterPro" id="IPR001394">
    <property type="entry name" value="Peptidase_C19_UCH"/>
</dbReference>
<comment type="similarity">
    <text evidence="1">Belongs to the peptidase C19 family.</text>
</comment>
<dbReference type="AlphaFoldDB" id="A0AAW1X981"/>
<feature type="compositionally biased region" description="Low complexity" evidence="2">
    <location>
        <begin position="1"/>
        <end position="16"/>
    </location>
</feature>
<evidence type="ECO:0000259" key="3">
    <source>
        <dbReference type="PROSITE" id="PS50235"/>
    </source>
</evidence>
<feature type="compositionally biased region" description="Acidic residues" evidence="2">
    <location>
        <begin position="377"/>
        <end position="386"/>
    </location>
</feature>
<dbReference type="PROSITE" id="PS50235">
    <property type="entry name" value="USP_3"/>
    <property type="match status" value="1"/>
</dbReference>
<comment type="caution">
    <text evidence="4">The sequence shown here is derived from an EMBL/GenBank/DDBJ whole genome shotgun (WGS) entry which is preliminary data.</text>
</comment>
<proteinExistence type="inferred from homology"/>
<name>A0AAW1X981_RUBAR</name>
<dbReference type="SUPFAM" id="SSF54001">
    <property type="entry name" value="Cysteine proteinases"/>
    <property type="match status" value="1"/>
</dbReference>
<feature type="region of interest" description="Disordered" evidence="2">
    <location>
        <begin position="84"/>
        <end position="109"/>
    </location>
</feature>
<reference evidence="4 5" key="1">
    <citation type="journal article" date="2023" name="G3 (Bethesda)">
        <title>A chromosome-length genome assembly and annotation of blackberry (Rubus argutus, cv. 'Hillquist').</title>
        <authorList>
            <person name="Bruna T."/>
            <person name="Aryal R."/>
            <person name="Dudchenko O."/>
            <person name="Sargent D.J."/>
            <person name="Mead D."/>
            <person name="Buti M."/>
            <person name="Cavallini A."/>
            <person name="Hytonen T."/>
            <person name="Andres J."/>
            <person name="Pham M."/>
            <person name="Weisz D."/>
            <person name="Mascagni F."/>
            <person name="Usai G."/>
            <person name="Natali L."/>
            <person name="Bassil N."/>
            <person name="Fernandez G.E."/>
            <person name="Lomsadze A."/>
            <person name="Armour M."/>
            <person name="Olukolu B."/>
            <person name="Poorten T."/>
            <person name="Britton C."/>
            <person name="Davik J."/>
            <person name="Ashrafi H."/>
            <person name="Aiden E.L."/>
            <person name="Borodovsky M."/>
            <person name="Worthington M."/>
        </authorList>
    </citation>
    <scope>NUCLEOTIDE SEQUENCE [LARGE SCALE GENOMIC DNA]</scope>
    <source>
        <strain evidence="4">PI 553951</strain>
    </source>
</reference>
<dbReference type="InterPro" id="IPR018200">
    <property type="entry name" value="USP_CS"/>
</dbReference>
<dbReference type="InterPro" id="IPR028889">
    <property type="entry name" value="USP"/>
</dbReference>
<dbReference type="Gene3D" id="3.90.70.10">
    <property type="entry name" value="Cysteine proteinases"/>
    <property type="match status" value="3"/>
</dbReference>
<evidence type="ECO:0000313" key="4">
    <source>
        <dbReference type="EMBL" id="KAK9933222.1"/>
    </source>
</evidence>
<dbReference type="PANTHER" id="PTHR24006">
    <property type="entry name" value="UBIQUITIN CARBOXYL-TERMINAL HYDROLASE"/>
    <property type="match status" value="1"/>
</dbReference>
<dbReference type="GO" id="GO:0016579">
    <property type="term" value="P:protein deubiquitination"/>
    <property type="evidence" value="ECO:0007669"/>
    <property type="project" value="InterPro"/>
</dbReference>
<feature type="region of interest" description="Disordered" evidence="2">
    <location>
        <begin position="354"/>
        <end position="386"/>
    </location>
</feature>
<evidence type="ECO:0000256" key="1">
    <source>
        <dbReference type="ARBA" id="ARBA00009085"/>
    </source>
</evidence>
<sequence length="498" mass="54367">MRKRISSSSQESGDSSNPGPTFVDAVFGGQISSTVRCVECGHSSTVYESFLDLSLQSLPGNPHLRLPNQALEQRRRSCHLKGVESVQDSKNMNTSHNDVSQQSGSEFSSQGFRINGEQNVKPKFSSVNAEEEELPLRFKSSEVLLLPYKEDQSSEVPLLPQKEGCSITEESMGGEGEASSSTVGCGQDDFDVFGNLFDEPEVVAGPSPRPSTGEEGKETSFVASESDPDEVDDTNSPVSVESCLAHFIKPELLANENAWHCENCSKSLLSLTLEARKQTKAATKALINGCQIRDQTVSLSSNTADIRNLDKLNPVVCQQLEGNSEMTGALPTESNTLHCNDTCSIESISSQAIDSSAEGPSSAGCASENAPQTSSELLDDCDASEDEEVNSKRVKVKSNATKRVLINRAPPILTIHLKRFSQDARGRLSKLNGHVSFREKIELRPYMDSRCRDEEKCEYCLVGVVEHSGTMRGGHYVAYVRGDEVLHCEAYILFYEKT</sequence>
<dbReference type="InterPro" id="IPR050164">
    <property type="entry name" value="Peptidase_C19"/>
</dbReference>
<keyword evidence="5" id="KW-1185">Reference proteome</keyword>
<dbReference type="InterPro" id="IPR038765">
    <property type="entry name" value="Papain-like_cys_pep_sf"/>
</dbReference>
<feature type="region of interest" description="Disordered" evidence="2">
    <location>
        <begin position="1"/>
        <end position="21"/>
    </location>
</feature>
<dbReference type="GO" id="GO:0005829">
    <property type="term" value="C:cytosol"/>
    <property type="evidence" value="ECO:0007669"/>
    <property type="project" value="TreeGrafter"/>
</dbReference>
<feature type="compositionally biased region" description="Low complexity" evidence="2">
    <location>
        <begin position="100"/>
        <end position="109"/>
    </location>
</feature>
<dbReference type="GO" id="GO:0004843">
    <property type="term" value="F:cysteine-type deubiquitinase activity"/>
    <property type="evidence" value="ECO:0007669"/>
    <property type="project" value="InterPro"/>
</dbReference>
<dbReference type="PANTHER" id="PTHR24006:SF781">
    <property type="entry name" value="LD34905P"/>
    <property type="match status" value="1"/>
</dbReference>
<evidence type="ECO:0000313" key="5">
    <source>
        <dbReference type="Proteomes" id="UP001457282"/>
    </source>
</evidence>
<evidence type="ECO:0000256" key="2">
    <source>
        <dbReference type="SAM" id="MobiDB-lite"/>
    </source>
</evidence>
<organism evidence="4 5">
    <name type="scientific">Rubus argutus</name>
    <name type="common">Southern blackberry</name>
    <dbReference type="NCBI Taxonomy" id="59490"/>
    <lineage>
        <taxon>Eukaryota</taxon>
        <taxon>Viridiplantae</taxon>
        <taxon>Streptophyta</taxon>
        <taxon>Embryophyta</taxon>
        <taxon>Tracheophyta</taxon>
        <taxon>Spermatophyta</taxon>
        <taxon>Magnoliopsida</taxon>
        <taxon>eudicotyledons</taxon>
        <taxon>Gunneridae</taxon>
        <taxon>Pentapetalae</taxon>
        <taxon>rosids</taxon>
        <taxon>fabids</taxon>
        <taxon>Rosales</taxon>
        <taxon>Rosaceae</taxon>
        <taxon>Rosoideae</taxon>
        <taxon>Rosoideae incertae sedis</taxon>
        <taxon>Rubus</taxon>
    </lineage>
</organism>
<dbReference type="EMBL" id="JBEDUW010000004">
    <property type="protein sequence ID" value="KAK9933222.1"/>
    <property type="molecule type" value="Genomic_DNA"/>
</dbReference>